<feature type="domain" description="J" evidence="2">
    <location>
        <begin position="4"/>
        <end position="71"/>
    </location>
</feature>
<protein>
    <submittedName>
        <fullName evidence="3">J domain-containing protein</fullName>
    </submittedName>
</protein>
<dbReference type="GO" id="GO:0051087">
    <property type="term" value="F:protein-folding chaperone binding"/>
    <property type="evidence" value="ECO:0007669"/>
    <property type="project" value="TreeGrafter"/>
</dbReference>
<dbReference type="InterPro" id="IPR036869">
    <property type="entry name" value="J_dom_sf"/>
</dbReference>
<dbReference type="PROSITE" id="PS00636">
    <property type="entry name" value="DNAJ_1"/>
    <property type="match status" value="1"/>
</dbReference>
<gene>
    <name evidence="3" type="ORF">Hyperionvirus3_152</name>
</gene>
<dbReference type="InterPro" id="IPR018253">
    <property type="entry name" value="DnaJ_domain_CS"/>
</dbReference>
<dbReference type="SUPFAM" id="SSF46565">
    <property type="entry name" value="Chaperone J-domain"/>
    <property type="match status" value="1"/>
</dbReference>
<keyword evidence="1" id="KW-0812">Transmembrane</keyword>
<dbReference type="PANTHER" id="PTHR43948:SF10">
    <property type="entry name" value="MRJ, ISOFORM E"/>
    <property type="match status" value="1"/>
</dbReference>
<dbReference type="GO" id="GO:0051082">
    <property type="term" value="F:unfolded protein binding"/>
    <property type="evidence" value="ECO:0007669"/>
    <property type="project" value="TreeGrafter"/>
</dbReference>
<name>A0A3G5A6X6_9VIRU</name>
<sequence length="100" mass="11642">MVKDYYEILNVRENVTLADIQTAFKNLATQWHPDRFPDAGKPVALEKFKEICEAYEILSNQEKRENYNKRKRNLICKVLTYSFGIAVLGMSLYLFSMSVA</sequence>
<organism evidence="3">
    <name type="scientific">Hyperionvirus sp</name>
    <dbReference type="NCBI Taxonomy" id="2487770"/>
    <lineage>
        <taxon>Viruses</taxon>
        <taxon>Varidnaviria</taxon>
        <taxon>Bamfordvirae</taxon>
        <taxon>Nucleocytoviricota</taxon>
        <taxon>Megaviricetes</taxon>
        <taxon>Imitervirales</taxon>
        <taxon>Mimiviridae</taxon>
        <taxon>Klosneuvirinae</taxon>
    </lineage>
</organism>
<dbReference type="InterPro" id="IPR001623">
    <property type="entry name" value="DnaJ_domain"/>
</dbReference>
<evidence type="ECO:0000313" key="3">
    <source>
        <dbReference type="EMBL" id="AYV83006.1"/>
    </source>
</evidence>
<dbReference type="PROSITE" id="PS50076">
    <property type="entry name" value="DNAJ_2"/>
    <property type="match status" value="1"/>
</dbReference>
<dbReference type="PANTHER" id="PTHR43948">
    <property type="entry name" value="DNAJ HOMOLOG SUBFAMILY B"/>
    <property type="match status" value="1"/>
</dbReference>
<reference evidence="3" key="1">
    <citation type="submission" date="2018-10" db="EMBL/GenBank/DDBJ databases">
        <title>Hidden diversity of soil giant viruses.</title>
        <authorList>
            <person name="Schulz F."/>
            <person name="Alteio L."/>
            <person name="Goudeau D."/>
            <person name="Ryan E.M."/>
            <person name="Malmstrom R.R."/>
            <person name="Blanchard J."/>
            <person name="Woyke T."/>
        </authorList>
    </citation>
    <scope>NUCLEOTIDE SEQUENCE</scope>
    <source>
        <strain evidence="3">HYV1</strain>
    </source>
</reference>
<feature type="transmembrane region" description="Helical" evidence="1">
    <location>
        <begin position="74"/>
        <end position="95"/>
    </location>
</feature>
<keyword evidence="1" id="KW-1133">Transmembrane helix</keyword>
<evidence type="ECO:0000259" key="2">
    <source>
        <dbReference type="PROSITE" id="PS50076"/>
    </source>
</evidence>
<dbReference type="Gene3D" id="1.10.287.110">
    <property type="entry name" value="DnaJ domain"/>
    <property type="match status" value="1"/>
</dbReference>
<proteinExistence type="predicted"/>
<dbReference type="GO" id="GO:0044183">
    <property type="term" value="F:protein folding chaperone"/>
    <property type="evidence" value="ECO:0007669"/>
    <property type="project" value="TreeGrafter"/>
</dbReference>
<dbReference type="SMART" id="SM00271">
    <property type="entry name" value="DnaJ"/>
    <property type="match status" value="1"/>
</dbReference>
<evidence type="ECO:0000256" key="1">
    <source>
        <dbReference type="SAM" id="Phobius"/>
    </source>
</evidence>
<dbReference type="Pfam" id="PF00226">
    <property type="entry name" value="DnaJ"/>
    <property type="match status" value="1"/>
</dbReference>
<keyword evidence="1" id="KW-0472">Membrane</keyword>
<dbReference type="PRINTS" id="PR00625">
    <property type="entry name" value="JDOMAIN"/>
</dbReference>
<dbReference type="EMBL" id="MK072385">
    <property type="protein sequence ID" value="AYV83006.1"/>
    <property type="molecule type" value="Genomic_DNA"/>
</dbReference>
<dbReference type="CDD" id="cd06257">
    <property type="entry name" value="DnaJ"/>
    <property type="match status" value="1"/>
</dbReference>
<accession>A0A3G5A6X6</accession>